<protein>
    <submittedName>
        <fullName evidence="1">Uncharacterized protein</fullName>
    </submittedName>
</protein>
<keyword evidence="2" id="KW-1185">Reference proteome</keyword>
<accession>A0A1P8WCL8</accession>
<gene>
    <name evidence="1" type="ORF">Fuma_01392</name>
</gene>
<dbReference type="EMBL" id="CP017641">
    <property type="protein sequence ID" value="APZ91798.1"/>
    <property type="molecule type" value="Genomic_DNA"/>
</dbReference>
<organism evidence="1 2">
    <name type="scientific">Fuerstiella marisgermanici</name>
    <dbReference type="NCBI Taxonomy" id="1891926"/>
    <lineage>
        <taxon>Bacteria</taxon>
        <taxon>Pseudomonadati</taxon>
        <taxon>Planctomycetota</taxon>
        <taxon>Planctomycetia</taxon>
        <taxon>Planctomycetales</taxon>
        <taxon>Planctomycetaceae</taxon>
        <taxon>Fuerstiella</taxon>
    </lineage>
</organism>
<dbReference type="AlphaFoldDB" id="A0A1P8WCL8"/>
<dbReference type="KEGG" id="fmr:Fuma_01392"/>
<evidence type="ECO:0000313" key="2">
    <source>
        <dbReference type="Proteomes" id="UP000187735"/>
    </source>
</evidence>
<dbReference type="RefSeq" id="WP_077023499.1">
    <property type="nucleotide sequence ID" value="NZ_CP017641.1"/>
</dbReference>
<dbReference type="STRING" id="1891926.Fuma_01392"/>
<evidence type="ECO:0000313" key="1">
    <source>
        <dbReference type="EMBL" id="APZ91798.1"/>
    </source>
</evidence>
<sequence length="146" mass="16785">MLNYLIIAISVILLSGCRGEQAQPDVNDRPVSTHKGKYHVPQKDLPPPVIEWANDLDRLPEISSLSEFQSSLAEYGLSQEPDFYKDNAHYWYFDQDFESETALEKRMYRVSIGYTSTLSGAVKFQYAAISRENSTDLSRKRLWEIS</sequence>
<dbReference type="Proteomes" id="UP000187735">
    <property type="component" value="Chromosome"/>
</dbReference>
<name>A0A1P8WCL8_9PLAN</name>
<proteinExistence type="predicted"/>
<reference evidence="1 2" key="1">
    <citation type="journal article" date="2016" name="Front. Microbiol.">
        <title>Fuerstia marisgermanicae gen. nov., sp. nov., an Unusual Member of the Phylum Planctomycetes from the German Wadden Sea.</title>
        <authorList>
            <person name="Kohn T."/>
            <person name="Heuer A."/>
            <person name="Jogler M."/>
            <person name="Vollmers J."/>
            <person name="Boedeker C."/>
            <person name="Bunk B."/>
            <person name="Rast P."/>
            <person name="Borchert D."/>
            <person name="Glockner I."/>
            <person name="Freese H.M."/>
            <person name="Klenk H.P."/>
            <person name="Overmann J."/>
            <person name="Kaster A.K."/>
            <person name="Rohde M."/>
            <person name="Wiegand S."/>
            <person name="Jogler C."/>
        </authorList>
    </citation>
    <scope>NUCLEOTIDE SEQUENCE [LARGE SCALE GENOMIC DNA]</scope>
    <source>
        <strain evidence="1 2">NH11</strain>
    </source>
</reference>